<dbReference type="AlphaFoldDB" id="A0A1W6MQZ5"/>
<dbReference type="KEGG" id="mbry:B1812_01765"/>
<organism evidence="2 3">
    <name type="scientific">Methylocystis bryophila</name>
    <dbReference type="NCBI Taxonomy" id="655015"/>
    <lineage>
        <taxon>Bacteria</taxon>
        <taxon>Pseudomonadati</taxon>
        <taxon>Pseudomonadota</taxon>
        <taxon>Alphaproteobacteria</taxon>
        <taxon>Hyphomicrobiales</taxon>
        <taxon>Methylocystaceae</taxon>
        <taxon>Methylocystis</taxon>
    </lineage>
</organism>
<evidence type="ECO:0008006" key="4">
    <source>
        <dbReference type="Google" id="ProtNLM"/>
    </source>
</evidence>
<keyword evidence="3" id="KW-1185">Reference proteome</keyword>
<name>A0A1W6MQZ5_9HYPH</name>
<evidence type="ECO:0000313" key="3">
    <source>
        <dbReference type="Proteomes" id="UP000193978"/>
    </source>
</evidence>
<dbReference type="Proteomes" id="UP000193978">
    <property type="component" value="Chromosome"/>
</dbReference>
<protein>
    <recommendedName>
        <fullName evidence="4">Protoheme IX farnesyltransferase</fullName>
    </recommendedName>
</protein>
<evidence type="ECO:0000313" key="2">
    <source>
        <dbReference type="EMBL" id="ARN80014.1"/>
    </source>
</evidence>
<sequence>MSGKETPLVKEMNLTLRPTLVLCTLGGGIMGAILALWGTDNYQIVAATAFVFAVLTGLFSTFI</sequence>
<keyword evidence="1" id="KW-0812">Transmembrane</keyword>
<dbReference type="RefSeq" id="WP_085770070.1">
    <property type="nucleotide sequence ID" value="NZ_AP027149.1"/>
</dbReference>
<reference evidence="2 3" key="1">
    <citation type="submission" date="2017-02" db="EMBL/GenBank/DDBJ databases">
        <authorList>
            <person name="Peterson S.W."/>
        </authorList>
    </citation>
    <scope>NUCLEOTIDE SEQUENCE [LARGE SCALE GENOMIC DNA]</scope>
    <source>
        <strain evidence="2 3">S285</strain>
    </source>
</reference>
<keyword evidence="1" id="KW-0472">Membrane</keyword>
<feature type="transmembrane region" description="Helical" evidence="1">
    <location>
        <begin position="20"/>
        <end position="38"/>
    </location>
</feature>
<evidence type="ECO:0000256" key="1">
    <source>
        <dbReference type="SAM" id="Phobius"/>
    </source>
</evidence>
<dbReference type="EMBL" id="CP019948">
    <property type="protein sequence ID" value="ARN80014.1"/>
    <property type="molecule type" value="Genomic_DNA"/>
</dbReference>
<proteinExistence type="predicted"/>
<accession>A0A1W6MQZ5</accession>
<gene>
    <name evidence="2" type="ORF">B1812_01765</name>
</gene>
<feature type="transmembrane region" description="Helical" evidence="1">
    <location>
        <begin position="44"/>
        <end position="62"/>
    </location>
</feature>
<keyword evidence="1" id="KW-1133">Transmembrane helix</keyword>